<reference evidence="2" key="1">
    <citation type="submission" date="2016-07" db="EMBL/GenBank/DDBJ databases">
        <authorList>
            <person name="Bretaudeau A."/>
        </authorList>
    </citation>
    <scope>NUCLEOTIDE SEQUENCE</scope>
    <source>
        <strain evidence="2">Rice</strain>
        <tissue evidence="2">Whole body</tissue>
    </source>
</reference>
<sequence length="159" mass="17079">MGQAGTKVKANRHGENHPMTSPTLGEARGSVRLLLTKNHPVPSPAFRAGVPITYIVKALVDICNTMDIVGVYIFLEVLKISIISVVICNSFVAIIIQGGEGKQDEPTSELHVILVPSECGQALDADGVHLLPQPTAAPTAPFPPFLAARFHNGIYWYNV</sequence>
<protein>
    <submittedName>
        <fullName evidence="2">SFRICE_001905</fullName>
    </submittedName>
</protein>
<accession>A0A2H1WD73</accession>
<feature type="region of interest" description="Disordered" evidence="1">
    <location>
        <begin position="1"/>
        <end position="22"/>
    </location>
</feature>
<evidence type="ECO:0000256" key="1">
    <source>
        <dbReference type="SAM" id="MobiDB-lite"/>
    </source>
</evidence>
<name>A0A2H1WD73_SPOFR</name>
<evidence type="ECO:0000313" key="2">
    <source>
        <dbReference type="EMBL" id="SOQ51013.1"/>
    </source>
</evidence>
<organism evidence="2">
    <name type="scientific">Spodoptera frugiperda</name>
    <name type="common">Fall armyworm</name>
    <dbReference type="NCBI Taxonomy" id="7108"/>
    <lineage>
        <taxon>Eukaryota</taxon>
        <taxon>Metazoa</taxon>
        <taxon>Ecdysozoa</taxon>
        <taxon>Arthropoda</taxon>
        <taxon>Hexapoda</taxon>
        <taxon>Insecta</taxon>
        <taxon>Pterygota</taxon>
        <taxon>Neoptera</taxon>
        <taxon>Endopterygota</taxon>
        <taxon>Lepidoptera</taxon>
        <taxon>Glossata</taxon>
        <taxon>Ditrysia</taxon>
        <taxon>Noctuoidea</taxon>
        <taxon>Noctuidae</taxon>
        <taxon>Amphipyrinae</taxon>
        <taxon>Spodoptera</taxon>
    </lineage>
</organism>
<dbReference type="EMBL" id="ODYU01007862">
    <property type="protein sequence ID" value="SOQ51013.1"/>
    <property type="molecule type" value="Genomic_DNA"/>
</dbReference>
<gene>
    <name evidence="2" type="ORF">SFRICE_001905</name>
</gene>
<proteinExistence type="predicted"/>
<dbReference type="AlphaFoldDB" id="A0A2H1WD73"/>